<reference evidence="3" key="1">
    <citation type="submission" date="2025-08" db="UniProtKB">
        <authorList>
            <consortium name="RefSeq"/>
        </authorList>
    </citation>
    <scope>IDENTIFICATION</scope>
</reference>
<evidence type="ECO:0000313" key="3">
    <source>
        <dbReference type="RefSeq" id="XP_015597501.1"/>
    </source>
</evidence>
<name>A0AAJ7FLD2_CEPCN</name>
<sequence>MLMCFLLLMFNFFTLRASSDIHLCESELELRYVFLLKLEVLNPILREYFLRQSGVGLLNVFNQYDLIQITVDPVKRESVYQFTMATNIFISVIGYCFHVDEVPPLLMNARKDPEKIYEKMPTLQDLVLAAEKEMDIENLNTSQIAHFRSIDLKPASTSTTRYDDLKEFEGVLYNVSIL</sequence>
<feature type="signal peptide" evidence="1">
    <location>
        <begin position="1"/>
        <end position="19"/>
    </location>
</feature>
<protein>
    <submittedName>
        <fullName evidence="3">Uncharacterized protein LOC107268848</fullName>
    </submittedName>
</protein>
<dbReference type="AlphaFoldDB" id="A0AAJ7FLD2"/>
<organism evidence="2 3">
    <name type="scientific">Cephus cinctus</name>
    <name type="common">Wheat stem sawfly</name>
    <dbReference type="NCBI Taxonomy" id="211228"/>
    <lineage>
        <taxon>Eukaryota</taxon>
        <taxon>Metazoa</taxon>
        <taxon>Ecdysozoa</taxon>
        <taxon>Arthropoda</taxon>
        <taxon>Hexapoda</taxon>
        <taxon>Insecta</taxon>
        <taxon>Pterygota</taxon>
        <taxon>Neoptera</taxon>
        <taxon>Endopterygota</taxon>
        <taxon>Hymenoptera</taxon>
        <taxon>Cephoidea</taxon>
        <taxon>Cephidae</taxon>
        <taxon>Cephus</taxon>
    </lineage>
</organism>
<accession>A0AAJ7FLD2</accession>
<keyword evidence="2" id="KW-1185">Reference proteome</keyword>
<gene>
    <name evidence="3" type="primary">LOC107268848</name>
</gene>
<dbReference type="Proteomes" id="UP000694920">
    <property type="component" value="Unplaced"/>
</dbReference>
<evidence type="ECO:0000256" key="1">
    <source>
        <dbReference type="SAM" id="SignalP"/>
    </source>
</evidence>
<proteinExistence type="predicted"/>
<keyword evidence="1" id="KW-0732">Signal</keyword>
<dbReference type="KEGG" id="ccin:107268848"/>
<evidence type="ECO:0000313" key="2">
    <source>
        <dbReference type="Proteomes" id="UP000694920"/>
    </source>
</evidence>
<dbReference type="RefSeq" id="XP_015597501.1">
    <property type="nucleotide sequence ID" value="XM_015742015.2"/>
</dbReference>
<dbReference type="GeneID" id="107268848"/>
<feature type="chain" id="PRO_5042598004" evidence="1">
    <location>
        <begin position="20"/>
        <end position="178"/>
    </location>
</feature>